<dbReference type="OrthoDB" id="509901at2759"/>
<comment type="similarity">
    <text evidence="1">Belongs to the universal ribosomal protein uL30 family.</text>
</comment>
<evidence type="ECO:0000256" key="2">
    <source>
        <dbReference type="ARBA" id="ARBA00022980"/>
    </source>
</evidence>
<accession>A0A137PIQ2</accession>
<keyword evidence="3" id="KW-0687">Ribonucleoprotein</keyword>
<gene>
    <name evidence="6" type="ORF">CONCODRAFT_14464</name>
</gene>
<sequence length="89" mass="10191">MDEAVQTPLKKYFKVTLKRSTIGLHPRTRDAAKFMGLKKVGRTVFLETSEKNVGHIFRVKELVKVELTDNTTLEDRSPPKGYEILSSRN</sequence>
<dbReference type="GO" id="GO:0006412">
    <property type="term" value="P:translation"/>
    <property type="evidence" value="ECO:0007669"/>
    <property type="project" value="InterPro"/>
</dbReference>
<dbReference type="SUPFAM" id="SSF55129">
    <property type="entry name" value="Ribosomal protein L30p/L7e"/>
    <property type="match status" value="1"/>
</dbReference>
<evidence type="ECO:0000313" key="7">
    <source>
        <dbReference type="Proteomes" id="UP000070444"/>
    </source>
</evidence>
<dbReference type="CDD" id="cd01658">
    <property type="entry name" value="Ribosomal_L30"/>
    <property type="match status" value="1"/>
</dbReference>
<dbReference type="InterPro" id="IPR036919">
    <property type="entry name" value="Ribo_uL30_ferredoxin-like_sf"/>
</dbReference>
<evidence type="ECO:0000256" key="1">
    <source>
        <dbReference type="ARBA" id="ARBA00007594"/>
    </source>
</evidence>
<evidence type="ECO:0000256" key="3">
    <source>
        <dbReference type="ARBA" id="ARBA00023274"/>
    </source>
</evidence>
<keyword evidence="2" id="KW-0689">Ribosomal protein</keyword>
<dbReference type="Proteomes" id="UP000070444">
    <property type="component" value="Unassembled WGS sequence"/>
</dbReference>
<dbReference type="EMBL" id="KQ964419">
    <property type="protein sequence ID" value="KXN74884.1"/>
    <property type="molecule type" value="Genomic_DNA"/>
</dbReference>
<dbReference type="GO" id="GO:0003735">
    <property type="term" value="F:structural constituent of ribosome"/>
    <property type="evidence" value="ECO:0007669"/>
    <property type="project" value="InterPro"/>
</dbReference>
<keyword evidence="7" id="KW-1185">Reference proteome</keyword>
<evidence type="ECO:0000256" key="4">
    <source>
        <dbReference type="ARBA" id="ARBA00035281"/>
    </source>
</evidence>
<name>A0A137PIQ2_CONC2</name>
<dbReference type="AlphaFoldDB" id="A0A137PIQ2"/>
<dbReference type="InterPro" id="IPR005996">
    <property type="entry name" value="Ribosomal_uL30_bac-type"/>
</dbReference>
<proteinExistence type="inferred from homology"/>
<evidence type="ECO:0000259" key="5">
    <source>
        <dbReference type="Pfam" id="PF00327"/>
    </source>
</evidence>
<dbReference type="Pfam" id="PF00327">
    <property type="entry name" value="Ribosomal_L30"/>
    <property type="match status" value="1"/>
</dbReference>
<feature type="domain" description="Large ribosomal subunit protein uL30-like ferredoxin-like fold" evidence="5">
    <location>
        <begin position="13"/>
        <end position="63"/>
    </location>
</feature>
<dbReference type="Gene3D" id="3.30.1390.20">
    <property type="entry name" value="Ribosomal protein L30, ferredoxin-like fold domain"/>
    <property type="match status" value="1"/>
</dbReference>
<dbReference type="InterPro" id="IPR016082">
    <property type="entry name" value="Ribosomal_uL30_ferredoxin-like"/>
</dbReference>
<dbReference type="STRING" id="796925.A0A137PIQ2"/>
<evidence type="ECO:0000313" key="6">
    <source>
        <dbReference type="EMBL" id="KXN74884.1"/>
    </source>
</evidence>
<organism evidence="6 7">
    <name type="scientific">Conidiobolus coronatus (strain ATCC 28846 / CBS 209.66 / NRRL 28638)</name>
    <name type="common">Delacroixia coronata</name>
    <dbReference type="NCBI Taxonomy" id="796925"/>
    <lineage>
        <taxon>Eukaryota</taxon>
        <taxon>Fungi</taxon>
        <taxon>Fungi incertae sedis</taxon>
        <taxon>Zoopagomycota</taxon>
        <taxon>Entomophthoromycotina</taxon>
        <taxon>Entomophthoromycetes</taxon>
        <taxon>Entomophthorales</taxon>
        <taxon>Ancylistaceae</taxon>
        <taxon>Conidiobolus</taxon>
    </lineage>
</organism>
<dbReference type="GO" id="GO:0015934">
    <property type="term" value="C:large ribosomal subunit"/>
    <property type="evidence" value="ECO:0007669"/>
    <property type="project" value="InterPro"/>
</dbReference>
<dbReference type="OMA" id="FYKITQT"/>
<protein>
    <recommendedName>
        <fullName evidence="4">Large ribosomal subunit protein uL30m</fullName>
    </recommendedName>
</protein>
<reference evidence="6 7" key="1">
    <citation type="journal article" date="2015" name="Genome Biol. Evol.">
        <title>Phylogenomic analyses indicate that early fungi evolved digesting cell walls of algal ancestors of land plants.</title>
        <authorList>
            <person name="Chang Y."/>
            <person name="Wang S."/>
            <person name="Sekimoto S."/>
            <person name="Aerts A.L."/>
            <person name="Choi C."/>
            <person name="Clum A."/>
            <person name="LaButti K.M."/>
            <person name="Lindquist E.A."/>
            <person name="Yee Ngan C."/>
            <person name="Ohm R.A."/>
            <person name="Salamov A.A."/>
            <person name="Grigoriev I.V."/>
            <person name="Spatafora J.W."/>
            <person name="Berbee M.L."/>
        </authorList>
    </citation>
    <scope>NUCLEOTIDE SEQUENCE [LARGE SCALE GENOMIC DNA]</scope>
    <source>
        <strain evidence="6 7">NRRL 28638</strain>
    </source>
</reference>